<reference evidence="13 14" key="1">
    <citation type="journal article" date="2014" name="MBio">
        <title>Differential genome evolution between companion symbionts in an insect-bacterial symbiosis.</title>
        <authorList>
            <person name="Bennett G.M."/>
            <person name="McCutcheon J.P."/>
            <person name="MacDonald B.R."/>
            <person name="Romanovicz D."/>
            <person name="Moran N.A."/>
        </authorList>
    </citation>
    <scope>NUCLEOTIDE SEQUENCE [LARGE SCALE GENOMIC DNA]</scope>
    <source>
        <strain evidence="13 14">BGSS</strain>
    </source>
</reference>
<feature type="domain" description="p-hydroxybenzoic acid efflux pump subunit AaeA-like beta-barrel" evidence="12">
    <location>
        <begin position="267"/>
        <end position="345"/>
    </location>
</feature>
<keyword evidence="8 10" id="KW-0472">Membrane</keyword>
<evidence type="ECO:0000256" key="3">
    <source>
        <dbReference type="ARBA" id="ARBA00022448"/>
    </source>
</evidence>
<keyword evidence="7 10" id="KW-1133">Transmembrane helix</keyword>
<evidence type="ECO:0000256" key="8">
    <source>
        <dbReference type="ARBA" id="ARBA00023136"/>
    </source>
</evidence>
<dbReference type="GO" id="GO:1990961">
    <property type="term" value="P:xenobiotic detoxification by transmembrane export across the plasma membrane"/>
    <property type="evidence" value="ECO:0007669"/>
    <property type="project" value="UniProtKB-ARBA"/>
</dbReference>
<dbReference type="GO" id="GO:0005886">
    <property type="term" value="C:plasma membrane"/>
    <property type="evidence" value="ECO:0007669"/>
    <property type="project" value="UniProtKB-SubCell"/>
</dbReference>
<dbReference type="Pfam" id="PF25885">
    <property type="entry name" value="HH_EMRA"/>
    <property type="match status" value="1"/>
</dbReference>
<comment type="similarity">
    <text evidence="2">Belongs to the membrane fusion protein (MFP) (TC 8.A.1) family.</text>
</comment>
<evidence type="ECO:0000313" key="14">
    <source>
        <dbReference type="Proteomes" id="UP000067325"/>
    </source>
</evidence>
<dbReference type="Pfam" id="PF25963">
    <property type="entry name" value="Beta-barrel_AAEA"/>
    <property type="match status" value="1"/>
</dbReference>
<evidence type="ECO:0000256" key="2">
    <source>
        <dbReference type="ARBA" id="ARBA00009477"/>
    </source>
</evidence>
<dbReference type="Proteomes" id="UP000067325">
    <property type="component" value="Chromosome"/>
</dbReference>
<dbReference type="RefSeq" id="WP_260086051.1">
    <property type="nucleotide sequence ID" value="NZ_CP008985.1"/>
</dbReference>
<dbReference type="PANTHER" id="PTHR30386">
    <property type="entry name" value="MEMBRANE FUSION SUBUNIT OF EMRAB-TOLC MULTIDRUG EFFLUX PUMP"/>
    <property type="match status" value="1"/>
</dbReference>
<dbReference type="InterPro" id="IPR058633">
    <property type="entry name" value="EmrA/FarA_HH"/>
</dbReference>
<keyword evidence="6 10" id="KW-0812">Transmembrane</keyword>
<dbReference type="PANTHER" id="PTHR30386:SF19">
    <property type="entry name" value="MULTIDRUG EXPORT PROTEIN EMRA-RELATED"/>
    <property type="match status" value="1"/>
</dbReference>
<dbReference type="InterPro" id="IPR058634">
    <property type="entry name" value="AaeA-lik-b-barrel"/>
</dbReference>
<dbReference type="GO" id="GO:0015721">
    <property type="term" value="P:bile acid and bile salt transport"/>
    <property type="evidence" value="ECO:0007669"/>
    <property type="project" value="UniProtKB-ARBA"/>
</dbReference>
<keyword evidence="4" id="KW-1003">Cell membrane</keyword>
<dbReference type="AlphaFoldDB" id="A0A088MYL6"/>
<dbReference type="EMBL" id="CP008985">
    <property type="protein sequence ID" value="AIN47377.1"/>
    <property type="molecule type" value="Genomic_DNA"/>
</dbReference>
<feature type="transmembrane region" description="Helical" evidence="10">
    <location>
        <begin position="32"/>
        <end position="59"/>
    </location>
</feature>
<feature type="domain" description="Multidrug export protein EmrA/FarA alpha-helical hairpin" evidence="11">
    <location>
        <begin position="110"/>
        <end position="229"/>
    </location>
</feature>
<protein>
    <submittedName>
        <fullName evidence="13">EmrAB-TolC multidrug efflux transport system-membrane fusion protein</fullName>
    </submittedName>
</protein>
<organism evidence="13 14">
    <name type="scientific">Candidatus Palibaumannia cicadellinicola</name>
    <dbReference type="NCBI Taxonomy" id="186490"/>
    <lineage>
        <taxon>Bacteria</taxon>
        <taxon>Pseudomonadati</taxon>
        <taxon>Pseudomonadota</taxon>
        <taxon>Gammaproteobacteria</taxon>
        <taxon>Candidatus Palibaumannia</taxon>
    </lineage>
</organism>
<feature type="region of interest" description="Disordered" evidence="9">
    <location>
        <begin position="1"/>
        <end position="21"/>
    </location>
</feature>
<dbReference type="Gene3D" id="2.40.50.100">
    <property type="match status" value="1"/>
</dbReference>
<evidence type="ECO:0000259" key="11">
    <source>
        <dbReference type="Pfam" id="PF25885"/>
    </source>
</evidence>
<name>A0A088MYL6_9GAMM</name>
<proteinExistence type="inferred from homology"/>
<evidence type="ECO:0000256" key="1">
    <source>
        <dbReference type="ARBA" id="ARBA00004383"/>
    </source>
</evidence>
<accession>A0A088MYL6</accession>
<comment type="subcellular location">
    <subcellularLocation>
        <location evidence="1">Cell inner membrane</location>
        <topology evidence="1">Single-pass membrane protein</topology>
        <orientation evidence="1">Periplasmic side</orientation>
    </subcellularLocation>
</comment>
<dbReference type="KEGG" id="bcib:IM45_1017"/>
<dbReference type="SUPFAM" id="SSF111369">
    <property type="entry name" value="HlyD-like secretion proteins"/>
    <property type="match status" value="1"/>
</dbReference>
<keyword evidence="5" id="KW-0997">Cell inner membrane</keyword>
<dbReference type="InterPro" id="IPR050739">
    <property type="entry name" value="MFP"/>
</dbReference>
<evidence type="ECO:0000256" key="4">
    <source>
        <dbReference type="ARBA" id="ARBA00022475"/>
    </source>
</evidence>
<evidence type="ECO:0000256" key="10">
    <source>
        <dbReference type="SAM" id="Phobius"/>
    </source>
</evidence>
<sequence length="412" mass="46180">MADMYSSLQDDDDESKSDNVSSSNKLITSRKIAIKLSLITLITIAILLVITFSFFYWWYASFYESTNDAYVTGNLVPITPQLVGTVTIIAADDGDFVKEGQLLIKLDPNDTIVAQESAEANLAKVVRQVCRIYGNVNSYKKRVAMRKIELQRARIDYQRSAHQAHKGTINQENLSHALNILTSAKTLLAEAQQQLDTIIVLVENTTMSAHPDIKKAAAHLRRAYLNHQRSTLVAPVSGYVAKRSVQIGSYVEPGAALMAVVPLNDLWIEANFKETQLLSMRIGQPVEIKTDFYRNNITYHGKIESIGIGTGSVFSLLPAQNASGNWIKVIQRLPVRIRLDPDNLDRYPLRIGLSTNVKVDLHNQQGPMLAPHDIEKIRYITKIYNHQLDEADRLISHIIYENCAHTISEGKP</sequence>
<dbReference type="eggNOG" id="COG1566">
    <property type="taxonomic scope" value="Bacteria"/>
</dbReference>
<dbReference type="Gene3D" id="2.40.30.170">
    <property type="match status" value="1"/>
</dbReference>
<evidence type="ECO:0000259" key="12">
    <source>
        <dbReference type="Pfam" id="PF25963"/>
    </source>
</evidence>
<evidence type="ECO:0000256" key="7">
    <source>
        <dbReference type="ARBA" id="ARBA00022989"/>
    </source>
</evidence>
<dbReference type="GO" id="GO:0046677">
    <property type="term" value="P:response to antibiotic"/>
    <property type="evidence" value="ECO:0007669"/>
    <property type="project" value="UniProtKB-ARBA"/>
</dbReference>
<evidence type="ECO:0000313" key="13">
    <source>
        <dbReference type="EMBL" id="AIN47377.1"/>
    </source>
</evidence>
<evidence type="ECO:0000256" key="6">
    <source>
        <dbReference type="ARBA" id="ARBA00022692"/>
    </source>
</evidence>
<keyword evidence="3" id="KW-0813">Transport</keyword>
<gene>
    <name evidence="13" type="ORF">IM45_1017</name>
</gene>
<dbReference type="FunFam" id="2.40.30.170:FF:000003">
    <property type="entry name" value="Multidrug resistance protein A"/>
    <property type="match status" value="1"/>
</dbReference>
<evidence type="ECO:0000256" key="9">
    <source>
        <dbReference type="SAM" id="MobiDB-lite"/>
    </source>
</evidence>
<evidence type="ECO:0000256" key="5">
    <source>
        <dbReference type="ARBA" id="ARBA00022519"/>
    </source>
</evidence>